<feature type="region of interest" description="Disordered" evidence="4">
    <location>
        <begin position="576"/>
        <end position="609"/>
    </location>
</feature>
<dbReference type="Proteomes" id="UP001212841">
    <property type="component" value="Unassembled WGS sequence"/>
</dbReference>
<feature type="compositionally biased region" description="Basic and acidic residues" evidence="4">
    <location>
        <begin position="596"/>
        <end position="609"/>
    </location>
</feature>
<feature type="region of interest" description="Disordered" evidence="4">
    <location>
        <begin position="477"/>
        <end position="500"/>
    </location>
</feature>
<evidence type="ECO:0000256" key="4">
    <source>
        <dbReference type="SAM" id="MobiDB-lite"/>
    </source>
</evidence>
<dbReference type="GO" id="GO:0044782">
    <property type="term" value="P:cilium organization"/>
    <property type="evidence" value="ECO:0007669"/>
    <property type="project" value="TreeGrafter"/>
</dbReference>
<dbReference type="AlphaFoldDB" id="A0AAD5X9E4"/>
<reference evidence="5" key="1">
    <citation type="submission" date="2020-05" db="EMBL/GenBank/DDBJ databases">
        <title>Phylogenomic resolution of chytrid fungi.</title>
        <authorList>
            <person name="Stajich J.E."/>
            <person name="Amses K."/>
            <person name="Simmons R."/>
            <person name="Seto K."/>
            <person name="Myers J."/>
            <person name="Bonds A."/>
            <person name="Quandt C.A."/>
            <person name="Barry K."/>
            <person name="Liu P."/>
            <person name="Grigoriev I."/>
            <person name="Longcore J.E."/>
            <person name="James T.Y."/>
        </authorList>
    </citation>
    <scope>NUCLEOTIDE SEQUENCE</scope>
    <source>
        <strain evidence="5">JEL0318</strain>
    </source>
</reference>
<evidence type="ECO:0000313" key="6">
    <source>
        <dbReference type="Proteomes" id="UP001212841"/>
    </source>
</evidence>
<accession>A0AAD5X9E4</accession>
<dbReference type="GO" id="GO:0005856">
    <property type="term" value="C:cytoskeleton"/>
    <property type="evidence" value="ECO:0007669"/>
    <property type="project" value="UniProtKB-ARBA"/>
</dbReference>
<protein>
    <submittedName>
        <fullName evidence="5">Uncharacterized protein</fullName>
    </submittedName>
</protein>
<dbReference type="PANTHER" id="PTHR21501:SF1">
    <property type="entry name" value="PROTEIN FAM-161"/>
    <property type="match status" value="1"/>
</dbReference>
<dbReference type="InterPro" id="IPR019579">
    <property type="entry name" value="FAM161A/B"/>
</dbReference>
<evidence type="ECO:0000256" key="2">
    <source>
        <dbReference type="ARBA" id="ARBA00023054"/>
    </source>
</evidence>
<comment type="similarity">
    <text evidence="1">Belongs to the FAM161 family.</text>
</comment>
<dbReference type="InterPro" id="IPR051655">
    <property type="entry name" value="FAM161"/>
</dbReference>
<comment type="caution">
    <text evidence="5">The sequence shown here is derived from an EMBL/GenBank/DDBJ whole genome shotgun (WGS) entry which is preliminary data.</text>
</comment>
<keyword evidence="2 3" id="KW-0175">Coiled coil</keyword>
<dbReference type="Pfam" id="PF10595">
    <property type="entry name" value="FAM161A_B"/>
    <property type="match status" value="1"/>
</dbReference>
<feature type="compositionally biased region" description="Basic and acidic residues" evidence="4">
    <location>
        <begin position="482"/>
        <end position="491"/>
    </location>
</feature>
<dbReference type="EMBL" id="JADGJD010000006">
    <property type="protein sequence ID" value="KAJ3057305.1"/>
    <property type="molecule type" value="Genomic_DNA"/>
</dbReference>
<sequence>MSHRSFAANTNRVAAPRRPNPAQTTSSEPDVDSSSADVIQLNRSAILTITNEPSSAKDASTTLSSTCSKAVATLADLESLALNQLHANYITDFRLAQQQRLQEAQEAYLKAKLDAEIAQKAKVVRGKYFGWEGTNGQWCERTERRVVGDAFGMDALAGQNMLGSKWDWEQETSDDKWRLLKDVEAHRFLLEDPEVKERFFDDLDKLWLRDDVRGLPGMDETHILGKTALVQRKTCWDVGEIVHAPSVSKPKRLIVRGPPTLHTMRKTTARKRLEEDLAKQENEIREALQKKFKANSVPAASIMPRYVLYIYTSNLHIPRLKTKVGVGRYARIMQQMGTKSAAIRAQRAAELTAQVQPFKILVDDERTREACRCRSKLNANIQTALEEIDHVKSAKDRMKRRIEASACLEPRLVATAAEEGRRRREKLKENESKAGLTVEHTFHPVINHEIPDYEDQYRRFKFDLAMRKEMKAVTMPQPFPGVEEHTKEGSRLSKLRKRSKSVERPMGAPKWWTRRRVASISAHPLPRPRPTHAFLLKVQQRELEREAAELIENVKHAELAKKKAERKLIAAKMRSTLHLEMPDKRQGNATSMTASELHKTDDKAPPLPS</sequence>
<dbReference type="PANTHER" id="PTHR21501">
    <property type="entry name" value="PROTEIN FAM-161"/>
    <property type="match status" value="1"/>
</dbReference>
<feature type="coiled-coil region" evidence="3">
    <location>
        <begin position="540"/>
        <end position="574"/>
    </location>
</feature>
<name>A0AAD5X9E4_9FUNG</name>
<feature type="coiled-coil region" evidence="3">
    <location>
        <begin position="263"/>
        <end position="290"/>
    </location>
</feature>
<feature type="coiled-coil region" evidence="3">
    <location>
        <begin position="374"/>
        <end position="401"/>
    </location>
</feature>
<proteinExistence type="inferred from homology"/>
<dbReference type="GO" id="GO:0005929">
    <property type="term" value="C:cilium"/>
    <property type="evidence" value="ECO:0007669"/>
    <property type="project" value="TreeGrafter"/>
</dbReference>
<gene>
    <name evidence="5" type="ORF">HK097_009258</name>
</gene>
<feature type="compositionally biased region" description="Polar residues" evidence="4">
    <location>
        <begin position="21"/>
        <end position="35"/>
    </location>
</feature>
<evidence type="ECO:0000256" key="3">
    <source>
        <dbReference type="SAM" id="Coils"/>
    </source>
</evidence>
<evidence type="ECO:0000313" key="5">
    <source>
        <dbReference type="EMBL" id="KAJ3057305.1"/>
    </source>
</evidence>
<keyword evidence="6" id="KW-1185">Reference proteome</keyword>
<organism evidence="5 6">
    <name type="scientific">Rhizophlyctis rosea</name>
    <dbReference type="NCBI Taxonomy" id="64517"/>
    <lineage>
        <taxon>Eukaryota</taxon>
        <taxon>Fungi</taxon>
        <taxon>Fungi incertae sedis</taxon>
        <taxon>Chytridiomycota</taxon>
        <taxon>Chytridiomycota incertae sedis</taxon>
        <taxon>Chytridiomycetes</taxon>
        <taxon>Rhizophlyctidales</taxon>
        <taxon>Rhizophlyctidaceae</taxon>
        <taxon>Rhizophlyctis</taxon>
    </lineage>
</organism>
<evidence type="ECO:0000256" key="1">
    <source>
        <dbReference type="ARBA" id="ARBA00006663"/>
    </source>
</evidence>
<feature type="region of interest" description="Disordered" evidence="4">
    <location>
        <begin position="1"/>
        <end position="35"/>
    </location>
</feature>